<comment type="caution">
    <text evidence="1">The sequence shown here is derived from an EMBL/GenBank/DDBJ whole genome shotgun (WGS) entry which is preliminary data.</text>
</comment>
<evidence type="ECO:0000313" key="1">
    <source>
        <dbReference type="EMBL" id="MFC7299567.1"/>
    </source>
</evidence>
<organism evidence="1 2">
    <name type="scientific">Herminiimonas aquatilis</name>
    <dbReference type="NCBI Taxonomy" id="345342"/>
    <lineage>
        <taxon>Bacteria</taxon>
        <taxon>Pseudomonadati</taxon>
        <taxon>Pseudomonadota</taxon>
        <taxon>Betaproteobacteria</taxon>
        <taxon>Burkholderiales</taxon>
        <taxon>Oxalobacteraceae</taxon>
        <taxon>Herminiimonas</taxon>
    </lineage>
</organism>
<dbReference type="Proteomes" id="UP001596379">
    <property type="component" value="Unassembled WGS sequence"/>
</dbReference>
<dbReference type="Pfam" id="PF11903">
    <property type="entry name" value="ParD_like"/>
    <property type="match status" value="1"/>
</dbReference>
<reference evidence="2" key="1">
    <citation type="journal article" date="2019" name="Int. J. Syst. Evol. Microbiol.">
        <title>The Global Catalogue of Microorganisms (GCM) 10K type strain sequencing project: providing services to taxonomists for standard genome sequencing and annotation.</title>
        <authorList>
            <consortium name="The Broad Institute Genomics Platform"/>
            <consortium name="The Broad Institute Genome Sequencing Center for Infectious Disease"/>
            <person name="Wu L."/>
            <person name="Ma J."/>
        </authorList>
    </citation>
    <scope>NUCLEOTIDE SEQUENCE [LARGE SCALE GENOMIC DNA]</scope>
    <source>
        <strain evidence="2">CCUG 36956</strain>
    </source>
</reference>
<keyword evidence="2" id="KW-1185">Reference proteome</keyword>
<evidence type="ECO:0000313" key="2">
    <source>
        <dbReference type="Proteomes" id="UP001596379"/>
    </source>
</evidence>
<dbReference type="RefSeq" id="WP_382235691.1">
    <property type="nucleotide sequence ID" value="NZ_JBHTCC010000003.1"/>
</dbReference>
<sequence>MAIALKLSDELIELAKPYAVAERRSVPKQIEYWARLGKAAEDNPELPTRFIKNTLLAVAESDTKQYTLYLPVGSADS</sequence>
<accession>A0ABW2J921</accession>
<dbReference type="InterPro" id="IPR021831">
    <property type="entry name" value="ParD-like"/>
</dbReference>
<evidence type="ECO:0008006" key="3">
    <source>
        <dbReference type="Google" id="ProtNLM"/>
    </source>
</evidence>
<protein>
    <recommendedName>
        <fullName evidence="3">ParD-like antitoxin of type II ParDE toxin-antitoxin system</fullName>
    </recommendedName>
</protein>
<gene>
    <name evidence="1" type="ORF">ACFQO0_14075</name>
</gene>
<dbReference type="EMBL" id="JBHTCC010000003">
    <property type="protein sequence ID" value="MFC7299567.1"/>
    <property type="molecule type" value="Genomic_DNA"/>
</dbReference>
<proteinExistence type="predicted"/>
<name>A0ABW2J921_9BURK</name>